<sequence>MLKQWIKSLAAALLTDYRVNWIVASPAQRASAPARGDVAAAMLDDEGAAALGRSPTHKVRNSLSYTRAGLQGRVLMLGSQIVAIAHFAAFGSYEFGSIWPLGAEQIALVDIVTEERFRGRGFAARLIRDACDHYQQLGVDSLIAFIWWTNGPSIRAFRKAGWTRVGLSVEVKIRSVWLRVRIPLQRGVLRPTQDPPIGSCSAPR</sequence>
<evidence type="ECO:0000259" key="1">
    <source>
        <dbReference type="PROSITE" id="PS51186"/>
    </source>
</evidence>
<dbReference type="Gene3D" id="3.40.630.30">
    <property type="match status" value="1"/>
</dbReference>
<protein>
    <recommendedName>
        <fullName evidence="1">N-acetyltransferase domain-containing protein</fullName>
    </recommendedName>
</protein>
<evidence type="ECO:0000313" key="3">
    <source>
        <dbReference type="Proteomes" id="UP000241167"/>
    </source>
</evidence>
<dbReference type="AlphaFoldDB" id="A0A2P7QMA0"/>
<dbReference type="EMBL" id="PXYI01000005">
    <property type="protein sequence ID" value="PSJ39089.1"/>
    <property type="molecule type" value="Genomic_DNA"/>
</dbReference>
<dbReference type="Proteomes" id="UP000241167">
    <property type="component" value="Unassembled WGS sequence"/>
</dbReference>
<gene>
    <name evidence="2" type="ORF">C7I55_17505</name>
</gene>
<comment type="caution">
    <text evidence="2">The sequence shown here is derived from an EMBL/GenBank/DDBJ whole genome shotgun (WGS) entry which is preliminary data.</text>
</comment>
<proteinExistence type="predicted"/>
<keyword evidence="3" id="KW-1185">Reference proteome</keyword>
<reference evidence="2 3" key="1">
    <citation type="submission" date="2018-03" db="EMBL/GenBank/DDBJ databases">
        <title>The draft genome of Sphingosinicella sp. GL-C-18.</title>
        <authorList>
            <person name="Liu L."/>
            <person name="Li L."/>
            <person name="Liang L."/>
            <person name="Zhang X."/>
            <person name="Wang T."/>
        </authorList>
    </citation>
    <scope>NUCLEOTIDE SEQUENCE [LARGE SCALE GENOMIC DNA]</scope>
    <source>
        <strain evidence="2 3">GL-C-18</strain>
    </source>
</reference>
<dbReference type="InterPro" id="IPR016181">
    <property type="entry name" value="Acyl_CoA_acyltransferase"/>
</dbReference>
<dbReference type="PROSITE" id="PS51186">
    <property type="entry name" value="GNAT"/>
    <property type="match status" value="1"/>
</dbReference>
<dbReference type="SUPFAM" id="SSF55729">
    <property type="entry name" value="Acyl-CoA N-acyltransferases (Nat)"/>
    <property type="match status" value="1"/>
</dbReference>
<feature type="domain" description="N-acetyltransferase" evidence="1">
    <location>
        <begin position="22"/>
        <end position="183"/>
    </location>
</feature>
<dbReference type="Pfam" id="PF00583">
    <property type="entry name" value="Acetyltransf_1"/>
    <property type="match status" value="1"/>
</dbReference>
<organism evidence="2 3">
    <name type="scientific">Allosphingosinicella deserti</name>
    <dbReference type="NCBI Taxonomy" id="2116704"/>
    <lineage>
        <taxon>Bacteria</taxon>
        <taxon>Pseudomonadati</taxon>
        <taxon>Pseudomonadota</taxon>
        <taxon>Alphaproteobacteria</taxon>
        <taxon>Sphingomonadales</taxon>
        <taxon>Sphingomonadaceae</taxon>
        <taxon>Allosphingosinicella</taxon>
    </lineage>
</organism>
<dbReference type="InterPro" id="IPR000182">
    <property type="entry name" value="GNAT_dom"/>
</dbReference>
<accession>A0A2P7QMA0</accession>
<name>A0A2P7QMA0_9SPHN</name>
<dbReference type="GO" id="GO:0016747">
    <property type="term" value="F:acyltransferase activity, transferring groups other than amino-acyl groups"/>
    <property type="evidence" value="ECO:0007669"/>
    <property type="project" value="InterPro"/>
</dbReference>
<evidence type="ECO:0000313" key="2">
    <source>
        <dbReference type="EMBL" id="PSJ39089.1"/>
    </source>
</evidence>